<sequence length="98" mass="10956">MERALKRYSISSLLLPLFRSPEIPSASLMAGVLLPYDSHAIFCHVRKKRIPIEKAGNAQVTSLGLQLSMDDGDHLLSDGLYDHLLLIHLIEKSFNSIK</sequence>
<reference evidence="1 2" key="1">
    <citation type="journal article" date="2019" name="Commun. Biol.">
        <title>The bagworm genome reveals a unique fibroin gene that provides high tensile strength.</title>
        <authorList>
            <person name="Kono N."/>
            <person name="Nakamura H."/>
            <person name="Ohtoshi R."/>
            <person name="Tomita M."/>
            <person name="Numata K."/>
            <person name="Arakawa K."/>
        </authorList>
    </citation>
    <scope>NUCLEOTIDE SEQUENCE [LARGE SCALE GENOMIC DNA]</scope>
</reference>
<comment type="caution">
    <text evidence="1">The sequence shown here is derived from an EMBL/GenBank/DDBJ whole genome shotgun (WGS) entry which is preliminary data.</text>
</comment>
<evidence type="ECO:0000313" key="2">
    <source>
        <dbReference type="Proteomes" id="UP000299102"/>
    </source>
</evidence>
<accession>A0A4C1YXR0</accession>
<protein>
    <submittedName>
        <fullName evidence="1">Uncharacterized protein</fullName>
    </submittedName>
</protein>
<name>A0A4C1YXR0_EUMVA</name>
<proteinExistence type="predicted"/>
<dbReference type="EMBL" id="BGZK01001428">
    <property type="protein sequence ID" value="GBP79753.1"/>
    <property type="molecule type" value="Genomic_DNA"/>
</dbReference>
<dbReference type="AlphaFoldDB" id="A0A4C1YXR0"/>
<evidence type="ECO:0000313" key="1">
    <source>
        <dbReference type="EMBL" id="GBP79753.1"/>
    </source>
</evidence>
<organism evidence="1 2">
    <name type="scientific">Eumeta variegata</name>
    <name type="common">Bagworm moth</name>
    <name type="synonym">Eumeta japonica</name>
    <dbReference type="NCBI Taxonomy" id="151549"/>
    <lineage>
        <taxon>Eukaryota</taxon>
        <taxon>Metazoa</taxon>
        <taxon>Ecdysozoa</taxon>
        <taxon>Arthropoda</taxon>
        <taxon>Hexapoda</taxon>
        <taxon>Insecta</taxon>
        <taxon>Pterygota</taxon>
        <taxon>Neoptera</taxon>
        <taxon>Endopterygota</taxon>
        <taxon>Lepidoptera</taxon>
        <taxon>Glossata</taxon>
        <taxon>Ditrysia</taxon>
        <taxon>Tineoidea</taxon>
        <taxon>Psychidae</taxon>
        <taxon>Oiketicinae</taxon>
        <taxon>Eumeta</taxon>
    </lineage>
</organism>
<dbReference type="Proteomes" id="UP000299102">
    <property type="component" value="Unassembled WGS sequence"/>
</dbReference>
<keyword evidence="2" id="KW-1185">Reference proteome</keyword>
<gene>
    <name evidence="1" type="ORF">EVAR_67529_1</name>
</gene>